<gene>
    <name evidence="2" type="ORF">EAF64_20365</name>
</gene>
<name>A0A498KR46_9EURY</name>
<proteinExistence type="predicted"/>
<evidence type="ECO:0000256" key="1">
    <source>
        <dbReference type="SAM" id="MobiDB-lite"/>
    </source>
</evidence>
<accession>A0A498KR46</accession>
<protein>
    <submittedName>
        <fullName evidence="2">Uncharacterized protein</fullName>
    </submittedName>
</protein>
<organism evidence="2 3">
    <name type="scientific">Halorientalis pallida</name>
    <dbReference type="NCBI Taxonomy" id="2479928"/>
    <lineage>
        <taxon>Archaea</taxon>
        <taxon>Methanobacteriati</taxon>
        <taxon>Methanobacteriota</taxon>
        <taxon>Stenosarchaea group</taxon>
        <taxon>Halobacteria</taxon>
        <taxon>Halobacteriales</taxon>
        <taxon>Haloarculaceae</taxon>
        <taxon>Halorientalis</taxon>
    </lineage>
</organism>
<evidence type="ECO:0000313" key="3">
    <source>
        <dbReference type="Proteomes" id="UP000289691"/>
    </source>
</evidence>
<keyword evidence="3" id="KW-1185">Reference proteome</keyword>
<reference evidence="2 3" key="1">
    <citation type="submission" date="2019-01" db="EMBL/GenBank/DDBJ databases">
        <title>Halorientalis sp. F13-25 a new haloarchaeum isolated from hypersaline water.</title>
        <authorList>
            <person name="Ana D.-V."/>
            <person name="Cristina S.-P."/>
            <person name="Antonio V."/>
        </authorList>
    </citation>
    <scope>NUCLEOTIDE SEQUENCE [LARGE SCALE GENOMIC DNA]</scope>
    <source>
        <strain evidence="2 3">F13-25</strain>
    </source>
</reference>
<dbReference type="EMBL" id="RDFA01000012">
    <property type="protein sequence ID" value="RXK46181.1"/>
    <property type="molecule type" value="Genomic_DNA"/>
</dbReference>
<comment type="caution">
    <text evidence="2">The sequence shown here is derived from an EMBL/GenBank/DDBJ whole genome shotgun (WGS) entry which is preliminary data.</text>
</comment>
<feature type="region of interest" description="Disordered" evidence="1">
    <location>
        <begin position="1"/>
        <end position="23"/>
    </location>
</feature>
<sequence length="86" mass="8884">MKLVRPNRPPEVGQGVASAPPTTGGRVVARLVCRSDGRLEAVEPVCIQELDGGRDGLDGVVGGPDDGAVVLSSQEERVACRSTSET</sequence>
<dbReference type="Proteomes" id="UP000289691">
    <property type="component" value="Unassembled WGS sequence"/>
</dbReference>
<dbReference type="AlphaFoldDB" id="A0A498KR46"/>
<evidence type="ECO:0000313" key="2">
    <source>
        <dbReference type="EMBL" id="RXK46181.1"/>
    </source>
</evidence>